<evidence type="ECO:0000313" key="2">
    <source>
        <dbReference type="EMBL" id="AZJ33299.1"/>
    </source>
</evidence>
<reference evidence="2 3" key="1">
    <citation type="submission" date="2018-09" db="EMBL/GenBank/DDBJ databases">
        <title>Insights into the microbiota of Asian seabass (Lates calcarifer) with tenacibaculosis symptoms and description of sp. nov. Tenacibaculum singaporense.</title>
        <authorList>
            <person name="Miyake S."/>
            <person name="Soh M."/>
            <person name="Azman M.N."/>
            <person name="Ngoh S.Y."/>
            <person name="Orban L."/>
            <person name="Seedorf H."/>
        </authorList>
    </citation>
    <scope>NUCLEOTIDE SEQUENCE [LARGE SCALE GENOMIC DNA]</scope>
    <source>
        <strain evidence="2 3">DSM 13764</strain>
    </source>
</reference>
<accession>A0ABM7CHL1</accession>
<proteinExistence type="predicted"/>
<dbReference type="Proteomes" id="UP000269693">
    <property type="component" value="Chromosome"/>
</dbReference>
<evidence type="ECO:0000313" key="3">
    <source>
        <dbReference type="Proteomes" id="UP000269693"/>
    </source>
</evidence>
<dbReference type="Pfam" id="PF07791">
    <property type="entry name" value="Imm11"/>
    <property type="match status" value="1"/>
</dbReference>
<dbReference type="RefSeq" id="WP_073182179.1">
    <property type="nucleotide sequence ID" value="NZ_CP032544.1"/>
</dbReference>
<dbReference type="EMBL" id="CP032544">
    <property type="protein sequence ID" value="AZJ33299.1"/>
    <property type="molecule type" value="Genomic_DNA"/>
</dbReference>
<gene>
    <name evidence="2" type="ORF">D6200_12295</name>
</gene>
<name>A0ABM7CHL1_9FLAO</name>
<dbReference type="InterPro" id="IPR012433">
    <property type="entry name" value="Imm11"/>
</dbReference>
<evidence type="ECO:0000259" key="1">
    <source>
        <dbReference type="Pfam" id="PF07791"/>
    </source>
</evidence>
<feature type="domain" description="Immunity MXAN-0049 protein" evidence="1">
    <location>
        <begin position="55"/>
        <end position="175"/>
    </location>
</feature>
<sequence>MNYQFSDFYKRDVSFVFDDENDIDFSTLNEGKKIQFASPFLYTVDKIDSYINSYDLLPTIGLPLVSEKFRDTFLDLTKSQIEFIPVIIRDDKQNKNTNFLALNILNVISCMDEEKSITEKTRYGTLKIKKLHFIKGALKNMDIVRMEEHKSYIIVTEVFKNKCEKANLKGINFIEEGHSIYTDV</sequence>
<organism evidence="2 3">
    <name type="scientific">Tenacibaculum mesophilum</name>
    <dbReference type="NCBI Taxonomy" id="104268"/>
    <lineage>
        <taxon>Bacteria</taxon>
        <taxon>Pseudomonadati</taxon>
        <taxon>Bacteroidota</taxon>
        <taxon>Flavobacteriia</taxon>
        <taxon>Flavobacteriales</taxon>
        <taxon>Flavobacteriaceae</taxon>
        <taxon>Tenacibaculum</taxon>
    </lineage>
</organism>
<protein>
    <recommendedName>
        <fullName evidence="1">Immunity MXAN-0049 protein domain-containing protein</fullName>
    </recommendedName>
</protein>
<keyword evidence="3" id="KW-1185">Reference proteome</keyword>